<protein>
    <submittedName>
        <fullName evidence="2">Uncharacterized protein</fullName>
    </submittedName>
</protein>
<dbReference type="AlphaFoldDB" id="A0A8T0HH41"/>
<keyword evidence="1" id="KW-0732">Signal</keyword>
<gene>
    <name evidence="2" type="ORF">KC19_6G106700</name>
</gene>
<evidence type="ECO:0000256" key="1">
    <source>
        <dbReference type="SAM" id="SignalP"/>
    </source>
</evidence>
<evidence type="ECO:0000313" key="3">
    <source>
        <dbReference type="Proteomes" id="UP000822688"/>
    </source>
</evidence>
<accession>A0A8T0HH41</accession>
<comment type="caution">
    <text evidence="2">The sequence shown here is derived from an EMBL/GenBank/DDBJ whole genome shotgun (WGS) entry which is preliminary data.</text>
</comment>
<organism evidence="2 3">
    <name type="scientific">Ceratodon purpureus</name>
    <name type="common">Fire moss</name>
    <name type="synonym">Dicranum purpureum</name>
    <dbReference type="NCBI Taxonomy" id="3225"/>
    <lineage>
        <taxon>Eukaryota</taxon>
        <taxon>Viridiplantae</taxon>
        <taxon>Streptophyta</taxon>
        <taxon>Embryophyta</taxon>
        <taxon>Bryophyta</taxon>
        <taxon>Bryophytina</taxon>
        <taxon>Bryopsida</taxon>
        <taxon>Dicranidae</taxon>
        <taxon>Pseudoditrichales</taxon>
        <taxon>Ditrichaceae</taxon>
        <taxon>Ceratodon</taxon>
    </lineage>
</organism>
<dbReference type="EMBL" id="CM026427">
    <property type="protein sequence ID" value="KAG0569674.1"/>
    <property type="molecule type" value="Genomic_DNA"/>
</dbReference>
<proteinExistence type="predicted"/>
<feature type="signal peptide" evidence="1">
    <location>
        <begin position="1"/>
        <end position="21"/>
    </location>
</feature>
<evidence type="ECO:0000313" key="2">
    <source>
        <dbReference type="EMBL" id="KAG0569674.1"/>
    </source>
</evidence>
<dbReference type="Proteomes" id="UP000822688">
    <property type="component" value="Chromosome 6"/>
</dbReference>
<feature type="chain" id="PRO_5035899880" evidence="1">
    <location>
        <begin position="22"/>
        <end position="52"/>
    </location>
</feature>
<keyword evidence="3" id="KW-1185">Reference proteome</keyword>
<name>A0A8T0HH41_CERPU</name>
<reference evidence="2 3" key="1">
    <citation type="submission" date="2020-06" db="EMBL/GenBank/DDBJ databases">
        <title>WGS assembly of Ceratodon purpureus strain R40.</title>
        <authorList>
            <person name="Carey S.B."/>
            <person name="Jenkins J."/>
            <person name="Shu S."/>
            <person name="Lovell J.T."/>
            <person name="Sreedasyam A."/>
            <person name="Maumus F."/>
            <person name="Tiley G.P."/>
            <person name="Fernandez-Pozo N."/>
            <person name="Barry K."/>
            <person name="Chen C."/>
            <person name="Wang M."/>
            <person name="Lipzen A."/>
            <person name="Daum C."/>
            <person name="Saski C.A."/>
            <person name="Payton A.C."/>
            <person name="Mcbreen J.C."/>
            <person name="Conrad R.E."/>
            <person name="Kollar L.M."/>
            <person name="Olsson S."/>
            <person name="Huttunen S."/>
            <person name="Landis J.B."/>
            <person name="Wickett N.J."/>
            <person name="Johnson M.G."/>
            <person name="Rensing S.A."/>
            <person name="Grimwood J."/>
            <person name="Schmutz J."/>
            <person name="Mcdaniel S.F."/>
        </authorList>
    </citation>
    <scope>NUCLEOTIDE SEQUENCE [LARGE SCALE GENOMIC DNA]</scope>
    <source>
        <strain evidence="2 3">R40</strain>
    </source>
</reference>
<sequence>MQCLLLCLRRVVLVLLNWTQKEENLHSYVMCSIWHSNHIVSALLLHTLSSCI</sequence>